<dbReference type="PANTHER" id="PTHR34846:SF10">
    <property type="entry name" value="CYTOPLASMIC PROTEIN"/>
    <property type="match status" value="1"/>
</dbReference>
<dbReference type="EMBL" id="LFKP01000008">
    <property type="protein sequence ID" value="OHV96906.1"/>
    <property type="molecule type" value="Genomic_DNA"/>
</dbReference>
<accession>A0A1S1U9E2</accession>
<proteinExistence type="predicted"/>
<keyword evidence="2" id="KW-0560">Oxidoreductase</keyword>
<dbReference type="NCBIfam" id="TIGR00778">
    <property type="entry name" value="ahpD_dom"/>
    <property type="match status" value="1"/>
</dbReference>
<dbReference type="InterPro" id="IPR003779">
    <property type="entry name" value="CMD-like"/>
</dbReference>
<reference evidence="2 3" key="1">
    <citation type="submission" date="2015-06" db="EMBL/GenBank/DDBJ databases">
        <title>Draft genome sequencing of a biphenyl-degrading bacterium, Janthinobacterium lividum MEG1.</title>
        <authorList>
            <person name="Shimodaira J."/>
            <person name="Hatta T."/>
        </authorList>
    </citation>
    <scope>NUCLEOTIDE SEQUENCE [LARGE SCALE GENOMIC DNA]</scope>
    <source>
        <strain evidence="2 3">MEG1</strain>
    </source>
</reference>
<evidence type="ECO:0000259" key="1">
    <source>
        <dbReference type="Pfam" id="PF02627"/>
    </source>
</evidence>
<dbReference type="Pfam" id="PF02627">
    <property type="entry name" value="CMD"/>
    <property type="match status" value="1"/>
</dbReference>
<comment type="caution">
    <text evidence="2">The sequence shown here is derived from an EMBL/GenBank/DDBJ whole genome shotgun (WGS) entry which is preliminary data.</text>
</comment>
<organism evidence="2 3">
    <name type="scientific">Janthinobacterium lividum</name>
    <dbReference type="NCBI Taxonomy" id="29581"/>
    <lineage>
        <taxon>Bacteria</taxon>
        <taxon>Pseudomonadati</taxon>
        <taxon>Pseudomonadota</taxon>
        <taxon>Betaproteobacteria</taxon>
        <taxon>Burkholderiales</taxon>
        <taxon>Oxalobacteraceae</taxon>
        <taxon>Janthinobacterium</taxon>
    </lineage>
</organism>
<keyword evidence="2" id="KW-0575">Peroxidase</keyword>
<dbReference type="GO" id="GO:0051920">
    <property type="term" value="F:peroxiredoxin activity"/>
    <property type="evidence" value="ECO:0007669"/>
    <property type="project" value="InterPro"/>
</dbReference>
<dbReference type="PANTHER" id="PTHR34846">
    <property type="entry name" value="4-CARBOXYMUCONOLACTONE DECARBOXYLASE FAMILY PROTEIN (AFU_ORTHOLOGUE AFUA_6G11590)"/>
    <property type="match status" value="1"/>
</dbReference>
<dbReference type="InterPro" id="IPR029032">
    <property type="entry name" value="AhpD-like"/>
</dbReference>
<dbReference type="RefSeq" id="WP_071078442.1">
    <property type="nucleotide sequence ID" value="NZ_LFKP01000008.1"/>
</dbReference>
<evidence type="ECO:0000313" key="3">
    <source>
        <dbReference type="Proteomes" id="UP000179840"/>
    </source>
</evidence>
<dbReference type="AlphaFoldDB" id="A0A1S1U9E2"/>
<sequence length="146" mass="16307">MTQQRLDFTQASPDAVKAMYALEAAIAKLGVEHSLLELIRLRASQINGCAFCVDMHTSDARKAGETERRLYAVSVWRETPFFTPRERAVLAWTEALTLLPQNHASDEDYAALAQQLTPAEMVNVTLAIGSINTWNRLAVGFRKMPE</sequence>
<dbReference type="Gene3D" id="1.20.1290.10">
    <property type="entry name" value="AhpD-like"/>
    <property type="match status" value="1"/>
</dbReference>
<evidence type="ECO:0000313" key="2">
    <source>
        <dbReference type="EMBL" id="OHV96906.1"/>
    </source>
</evidence>
<feature type="domain" description="Carboxymuconolactone decarboxylase-like" evidence="1">
    <location>
        <begin position="13"/>
        <end position="95"/>
    </location>
</feature>
<dbReference type="Proteomes" id="UP000179840">
    <property type="component" value="Unassembled WGS sequence"/>
</dbReference>
<gene>
    <name evidence="2" type="ORF">AKG95_17415</name>
</gene>
<dbReference type="SUPFAM" id="SSF69118">
    <property type="entry name" value="AhpD-like"/>
    <property type="match status" value="1"/>
</dbReference>
<name>A0A1S1U9E2_9BURK</name>
<dbReference type="InterPro" id="IPR004675">
    <property type="entry name" value="AhpD_core"/>
</dbReference>
<protein>
    <submittedName>
        <fullName evidence="2">Alkylhydroperoxidase</fullName>
    </submittedName>
</protein>